<name>A0ABR9CR59_9HYPH</name>
<evidence type="ECO:0000313" key="2">
    <source>
        <dbReference type="Proteomes" id="UP000632063"/>
    </source>
</evidence>
<dbReference type="Proteomes" id="UP000632063">
    <property type="component" value="Unassembled WGS sequence"/>
</dbReference>
<dbReference type="RefSeq" id="WP_192149485.1">
    <property type="nucleotide sequence ID" value="NZ_JACYXI010000012.1"/>
</dbReference>
<comment type="caution">
    <text evidence="1">The sequence shown here is derived from an EMBL/GenBank/DDBJ whole genome shotgun (WGS) entry which is preliminary data.</text>
</comment>
<evidence type="ECO:0000313" key="1">
    <source>
        <dbReference type="EMBL" id="MBD8893361.1"/>
    </source>
</evidence>
<dbReference type="EMBL" id="JACYXI010000012">
    <property type="protein sequence ID" value="MBD8893361.1"/>
    <property type="molecule type" value="Genomic_DNA"/>
</dbReference>
<reference evidence="1 2" key="2">
    <citation type="journal article" date="2021" name="Int. J. Syst. Evol. Microbiol.">
        <title>Roseibium litorale sp. nov., isolated from a tidal flat sediment and proposal for the reclassification of Labrenzia polysiphoniae as Roseibium polysiphoniae comb. nov.</title>
        <authorList>
            <person name="Liu Y."/>
            <person name="Pei T."/>
            <person name="Du J."/>
            <person name="Chao M."/>
            <person name="Deng M.R."/>
            <person name="Zhu H."/>
        </authorList>
    </citation>
    <scope>NUCLEOTIDE SEQUENCE [LARGE SCALE GENOMIC DNA]</scope>
    <source>
        <strain evidence="1 2">4C16A</strain>
    </source>
</reference>
<keyword evidence="2" id="KW-1185">Reference proteome</keyword>
<dbReference type="Pfam" id="PF11225">
    <property type="entry name" value="DUF3024"/>
    <property type="match status" value="1"/>
</dbReference>
<accession>A0ABR9CR59</accession>
<proteinExistence type="predicted"/>
<protein>
    <submittedName>
        <fullName evidence="1">DUF3024 domain-containing protein</fullName>
    </submittedName>
</protein>
<organism evidence="1 2">
    <name type="scientific">Roseibium litorale</name>
    <dbReference type="NCBI Taxonomy" id="2803841"/>
    <lineage>
        <taxon>Bacteria</taxon>
        <taxon>Pseudomonadati</taxon>
        <taxon>Pseudomonadota</taxon>
        <taxon>Alphaproteobacteria</taxon>
        <taxon>Hyphomicrobiales</taxon>
        <taxon>Stappiaceae</taxon>
        <taxon>Roseibium</taxon>
    </lineage>
</organism>
<dbReference type="InterPro" id="IPR021388">
    <property type="entry name" value="DUF3024"/>
</dbReference>
<sequence length="119" mass="13661">MQASALKSPPHMPAAHPNEFDLRRIERALQDRVRYRYVTPAIIGIDGGYRIQAPCCSRNVDPEGGIVDVALMLFDGLHGEWRLFAKDHDRQSWELHSTYSRLTELLDGLNTDPDRAFWQ</sequence>
<reference evidence="2" key="1">
    <citation type="submission" date="2020-09" db="EMBL/GenBank/DDBJ databases">
        <title>The genome sequence of strain Labrenzia suaedae 4C16A.</title>
        <authorList>
            <person name="Liu Y."/>
        </authorList>
    </citation>
    <scope>NUCLEOTIDE SEQUENCE [LARGE SCALE GENOMIC DNA]</scope>
    <source>
        <strain evidence="2">4C16A</strain>
    </source>
</reference>
<gene>
    <name evidence="1" type="ORF">IG616_17585</name>
</gene>